<sequence>MTEIDLEFTDTKEWIKKATEVGKLTGELTLKDDIDDAFRRLIVICYIEEINKKAQSIYETYLKDIDELAKYFADSRKYYNEHKSYIDVLLFLLGKATYLTEISKESIFNDIKNLKKLRDSFAHFRIPSQNSAIYSLDTIIKQDYVKQTEQFLKKVVELYKPTQM</sequence>
<reference evidence="1 2" key="1">
    <citation type="journal article" date="2019" name="ISME J.">
        <title>Deianiraea, an extracellular bacterium associated with the ciliate Paramecium, suggests an alternative scenario for the evolution of Rickettsiales.</title>
        <authorList>
            <person name="Castelli M."/>
            <person name="Sabaneyeva E."/>
            <person name="Lanzoni O."/>
            <person name="Lebedeva N."/>
            <person name="Floriano A.M."/>
            <person name="Gaiarsa S."/>
            <person name="Benken K."/>
            <person name="Modeo L."/>
            <person name="Bandi C."/>
            <person name="Potekhin A."/>
            <person name="Sassera D."/>
            <person name="Petroni G."/>
        </authorList>
    </citation>
    <scope>NUCLEOTIDE SEQUENCE [LARGE SCALE GENOMIC DNA]</scope>
    <source>
        <strain evidence="1">CyL4-1</strain>
    </source>
</reference>
<dbReference type="EMBL" id="CP029077">
    <property type="protein sequence ID" value="QED22948.1"/>
    <property type="molecule type" value="Genomic_DNA"/>
</dbReference>
<protein>
    <recommendedName>
        <fullName evidence="3">RiboL-PSP-HEPN domain-containing protein</fullName>
    </recommendedName>
</protein>
<organism evidence="1 2">
    <name type="scientific">Candidatus Deianiraea vastatrix</name>
    <dbReference type="NCBI Taxonomy" id="2163644"/>
    <lineage>
        <taxon>Bacteria</taxon>
        <taxon>Pseudomonadati</taxon>
        <taxon>Pseudomonadota</taxon>
        <taxon>Alphaproteobacteria</taxon>
        <taxon>Rickettsiales</taxon>
        <taxon>Candidatus Deianiraeaceae</taxon>
        <taxon>Candidatus Deianiraea</taxon>
    </lineage>
</organism>
<name>A0A5B8XC86_9RICK</name>
<accession>A0A5B8XC86</accession>
<dbReference type="RefSeq" id="WP_146820255.1">
    <property type="nucleotide sequence ID" value="NZ_CP029077.1"/>
</dbReference>
<dbReference type="Proteomes" id="UP000321934">
    <property type="component" value="Chromosome"/>
</dbReference>
<evidence type="ECO:0000313" key="2">
    <source>
        <dbReference type="Proteomes" id="UP000321934"/>
    </source>
</evidence>
<evidence type="ECO:0000313" key="1">
    <source>
        <dbReference type="EMBL" id="QED22948.1"/>
    </source>
</evidence>
<proteinExistence type="predicted"/>
<dbReference type="AlphaFoldDB" id="A0A5B8XC86"/>
<gene>
    <name evidence="1" type="ORF">Deia_00137</name>
</gene>
<evidence type="ECO:0008006" key="3">
    <source>
        <dbReference type="Google" id="ProtNLM"/>
    </source>
</evidence>
<keyword evidence="2" id="KW-1185">Reference proteome</keyword>